<keyword evidence="9" id="KW-0732">Signal</keyword>
<dbReference type="PRINTS" id="PR01315">
    <property type="entry name" value="BATTENIN"/>
</dbReference>
<evidence type="ECO:0000256" key="1">
    <source>
        <dbReference type="ARBA" id="ARBA00004127"/>
    </source>
</evidence>
<proteinExistence type="inferred from homology"/>
<keyword evidence="4 7" id="KW-0812">Transmembrane</keyword>
<evidence type="ECO:0000256" key="2">
    <source>
        <dbReference type="ARBA" id="ARBA00007467"/>
    </source>
</evidence>
<evidence type="ECO:0000256" key="3">
    <source>
        <dbReference type="ARBA" id="ARBA00022448"/>
    </source>
</evidence>
<evidence type="ECO:0008006" key="12">
    <source>
        <dbReference type="Google" id="ProtNLM"/>
    </source>
</evidence>
<name>A0ABQ6M5I6_9STRA</name>
<keyword evidence="3" id="KW-0813">Transport</keyword>
<feature type="transmembrane region" description="Helical" evidence="7">
    <location>
        <begin position="334"/>
        <end position="358"/>
    </location>
</feature>
<feature type="transmembrane region" description="Helical" evidence="7">
    <location>
        <begin position="126"/>
        <end position="146"/>
    </location>
</feature>
<evidence type="ECO:0000256" key="4">
    <source>
        <dbReference type="ARBA" id="ARBA00022692"/>
    </source>
</evidence>
<evidence type="ECO:0000256" key="6">
    <source>
        <dbReference type="ARBA" id="ARBA00023136"/>
    </source>
</evidence>
<feature type="transmembrane region" description="Helical" evidence="7">
    <location>
        <begin position="70"/>
        <end position="88"/>
    </location>
</feature>
<dbReference type="Proteomes" id="UP001165060">
    <property type="component" value="Unassembled WGS sequence"/>
</dbReference>
<accession>A0ABQ6M5I6</accession>
<comment type="caution">
    <text evidence="10">The sequence shown here is derived from an EMBL/GenBank/DDBJ whole genome shotgun (WGS) entry which is preliminary data.</text>
</comment>
<dbReference type="Gene3D" id="1.20.1250.20">
    <property type="entry name" value="MFS general substrate transporter like domains"/>
    <property type="match status" value="1"/>
</dbReference>
<dbReference type="SUPFAM" id="SSF103473">
    <property type="entry name" value="MFS general substrate transporter"/>
    <property type="match status" value="1"/>
</dbReference>
<dbReference type="InterPro" id="IPR003492">
    <property type="entry name" value="Battenin_disease_Cln3"/>
</dbReference>
<evidence type="ECO:0000256" key="5">
    <source>
        <dbReference type="ARBA" id="ARBA00022989"/>
    </source>
</evidence>
<feature type="transmembrane region" description="Helical" evidence="7">
    <location>
        <begin position="370"/>
        <end position="393"/>
    </location>
</feature>
<keyword evidence="6 7" id="KW-0472">Membrane</keyword>
<comment type="caution">
    <text evidence="7">Lacks conserved residue(s) required for the propagation of feature annotation.</text>
</comment>
<gene>
    <name evidence="10" type="ORF">TeGR_g9932</name>
</gene>
<comment type="similarity">
    <text evidence="2 7">Belongs to the battenin family.</text>
</comment>
<reference evidence="10 11" key="1">
    <citation type="journal article" date="2023" name="Commun. Biol.">
        <title>Genome analysis of Parmales, the sister group of diatoms, reveals the evolutionary specialization of diatoms from phago-mixotrophs to photoautotrophs.</title>
        <authorList>
            <person name="Ban H."/>
            <person name="Sato S."/>
            <person name="Yoshikawa S."/>
            <person name="Yamada K."/>
            <person name="Nakamura Y."/>
            <person name="Ichinomiya M."/>
            <person name="Sato N."/>
            <person name="Blanc-Mathieu R."/>
            <person name="Endo H."/>
            <person name="Kuwata A."/>
            <person name="Ogata H."/>
        </authorList>
    </citation>
    <scope>NUCLEOTIDE SEQUENCE [LARGE SCALE GENOMIC DNA]</scope>
</reference>
<evidence type="ECO:0000313" key="10">
    <source>
        <dbReference type="EMBL" id="GMI19826.1"/>
    </source>
</evidence>
<feature type="signal peptide" evidence="9">
    <location>
        <begin position="1"/>
        <end position="25"/>
    </location>
</feature>
<dbReference type="PANTHER" id="PTHR10981:SF0">
    <property type="entry name" value="BATTENIN"/>
    <property type="match status" value="1"/>
</dbReference>
<comment type="subcellular location">
    <subcellularLocation>
        <location evidence="1">Endomembrane system</location>
        <topology evidence="1">Multi-pass membrane protein</topology>
    </subcellularLocation>
</comment>
<feature type="transmembrane region" description="Helical" evidence="7">
    <location>
        <begin position="158"/>
        <end position="176"/>
    </location>
</feature>
<dbReference type="Pfam" id="PF02487">
    <property type="entry name" value="CLN3"/>
    <property type="match status" value="1"/>
</dbReference>
<feature type="chain" id="PRO_5045948813" description="Battenin" evidence="9">
    <location>
        <begin position="26"/>
        <end position="412"/>
    </location>
</feature>
<feature type="region of interest" description="Disordered" evidence="8">
    <location>
        <begin position="183"/>
        <end position="211"/>
    </location>
</feature>
<dbReference type="InterPro" id="IPR036259">
    <property type="entry name" value="MFS_trans_sf"/>
</dbReference>
<feature type="transmembrane region" description="Helical" evidence="7">
    <location>
        <begin position="305"/>
        <end position="328"/>
    </location>
</feature>
<protein>
    <recommendedName>
        <fullName evidence="12">Battenin</fullName>
    </recommendedName>
</protein>
<keyword evidence="5 7" id="KW-1133">Transmembrane helix</keyword>
<evidence type="ECO:0000256" key="8">
    <source>
        <dbReference type="SAM" id="MobiDB-lite"/>
    </source>
</evidence>
<dbReference type="PANTHER" id="PTHR10981">
    <property type="entry name" value="BATTENIN"/>
    <property type="match status" value="1"/>
</dbReference>
<sequence length="412" mass="43921">MAPPSPRRLLLCFFLLGLLNNAAYTIMLASAKQISEGGVGLVFAANVLPSLLVKLSSPLWFAAVGYTPRLLLCCALLLVGFQLVALSADYRLQLAGVCFCSAQSGLGEASFLALTALHRPFTARALTAWSSGTGAAGVFGFFWVWLFMDTLGLSLRGSMLLGNLLVLAFAGVYFALPPPPGEQAGRGRASSDEEGLRAAPADSDEEGAGGGADEVELIVGKGGGGEDPVPEGRLRFVTGTLYKYMLPLFIVYFSEYAMQSGTWAAIGFPVEDEGARKKFYEYANWLYQAGVFVSRSSGTLVQANMLVLQLMPVLQTALLVLFTFIAVYQFLYGWGLLAVCFVVGLLGGGVYVNAFTRISVDVEKGPRQEVALAIVSVADSFGILFADVAGLFLQACIYKHHGLDGAKMTCPF</sequence>
<evidence type="ECO:0000256" key="7">
    <source>
        <dbReference type="RuleBase" id="RU361113"/>
    </source>
</evidence>
<organism evidence="10 11">
    <name type="scientific">Tetraparma gracilis</name>
    <dbReference type="NCBI Taxonomy" id="2962635"/>
    <lineage>
        <taxon>Eukaryota</taxon>
        <taxon>Sar</taxon>
        <taxon>Stramenopiles</taxon>
        <taxon>Ochrophyta</taxon>
        <taxon>Bolidophyceae</taxon>
        <taxon>Parmales</taxon>
        <taxon>Triparmaceae</taxon>
        <taxon>Tetraparma</taxon>
    </lineage>
</organism>
<evidence type="ECO:0000313" key="11">
    <source>
        <dbReference type="Proteomes" id="UP001165060"/>
    </source>
</evidence>
<keyword evidence="11" id="KW-1185">Reference proteome</keyword>
<evidence type="ECO:0000256" key="9">
    <source>
        <dbReference type="SAM" id="SignalP"/>
    </source>
</evidence>
<dbReference type="EMBL" id="BRYB01001177">
    <property type="protein sequence ID" value="GMI19826.1"/>
    <property type="molecule type" value="Genomic_DNA"/>
</dbReference>